<dbReference type="AlphaFoldDB" id="A0A1F6CKJ3"/>
<protein>
    <submittedName>
        <fullName evidence="2">Uncharacterized protein</fullName>
    </submittedName>
</protein>
<feature type="transmembrane region" description="Helical" evidence="1">
    <location>
        <begin position="6"/>
        <end position="26"/>
    </location>
</feature>
<gene>
    <name evidence="2" type="ORF">A2704_04470</name>
</gene>
<proteinExistence type="predicted"/>
<name>A0A1F6CKJ3_9BACT</name>
<evidence type="ECO:0000313" key="3">
    <source>
        <dbReference type="Proteomes" id="UP000176445"/>
    </source>
</evidence>
<organism evidence="2 3">
    <name type="scientific">Candidatus Kaiserbacteria bacterium RIFCSPHIGHO2_01_FULL_54_36b</name>
    <dbReference type="NCBI Taxonomy" id="1798483"/>
    <lineage>
        <taxon>Bacteria</taxon>
        <taxon>Candidatus Kaiseribacteriota</taxon>
    </lineage>
</organism>
<evidence type="ECO:0000256" key="1">
    <source>
        <dbReference type="SAM" id="Phobius"/>
    </source>
</evidence>
<reference evidence="2 3" key="1">
    <citation type="journal article" date="2016" name="Nat. Commun.">
        <title>Thousands of microbial genomes shed light on interconnected biogeochemical processes in an aquifer system.</title>
        <authorList>
            <person name="Anantharaman K."/>
            <person name="Brown C.T."/>
            <person name="Hug L.A."/>
            <person name="Sharon I."/>
            <person name="Castelle C.J."/>
            <person name="Probst A.J."/>
            <person name="Thomas B.C."/>
            <person name="Singh A."/>
            <person name="Wilkins M.J."/>
            <person name="Karaoz U."/>
            <person name="Brodie E.L."/>
            <person name="Williams K.H."/>
            <person name="Hubbard S.S."/>
            <person name="Banfield J.F."/>
        </authorList>
    </citation>
    <scope>NUCLEOTIDE SEQUENCE [LARGE SCALE GENOMIC DNA]</scope>
</reference>
<dbReference type="Proteomes" id="UP000176445">
    <property type="component" value="Unassembled WGS sequence"/>
</dbReference>
<evidence type="ECO:0000313" key="2">
    <source>
        <dbReference type="EMBL" id="OGG49402.1"/>
    </source>
</evidence>
<dbReference type="EMBL" id="MFKW01000075">
    <property type="protein sequence ID" value="OGG49402.1"/>
    <property type="molecule type" value="Genomic_DNA"/>
</dbReference>
<accession>A0A1F6CKJ3</accession>
<comment type="caution">
    <text evidence="2">The sequence shown here is derived from an EMBL/GenBank/DDBJ whole genome shotgun (WGS) entry which is preliminary data.</text>
</comment>
<sequence>MNRNQYLIVAVFALITLTFLTLLYVYPRAETPNGSGRVMRVESYISQNISDLSPEKEVLGGKFYVTDIQTTGGKGVVHYEDGHIALVADFTYKTSGEKGIEITSFTVRPQ</sequence>
<keyword evidence="1" id="KW-1133">Transmembrane helix</keyword>
<keyword evidence="1" id="KW-0472">Membrane</keyword>
<keyword evidence="1" id="KW-0812">Transmembrane</keyword>